<protein>
    <recommendedName>
        <fullName evidence="3">Fibronectin type-III domain-containing protein</fullName>
    </recommendedName>
</protein>
<evidence type="ECO:0008006" key="3">
    <source>
        <dbReference type="Google" id="ProtNLM"/>
    </source>
</evidence>
<dbReference type="PROSITE" id="PS51257">
    <property type="entry name" value="PROKAR_LIPOPROTEIN"/>
    <property type="match status" value="1"/>
</dbReference>
<organism evidence="1 2">
    <name type="scientific">Cellulophaga geojensis KL-A</name>
    <dbReference type="NCBI Taxonomy" id="1328323"/>
    <lineage>
        <taxon>Bacteria</taxon>
        <taxon>Pseudomonadati</taxon>
        <taxon>Bacteroidota</taxon>
        <taxon>Flavobacteriia</taxon>
        <taxon>Flavobacteriales</taxon>
        <taxon>Flavobacteriaceae</taxon>
        <taxon>Cellulophaga</taxon>
    </lineage>
</organism>
<dbReference type="SUPFAM" id="SSF49265">
    <property type="entry name" value="Fibronectin type III"/>
    <property type="match status" value="1"/>
</dbReference>
<proteinExistence type="predicted"/>
<dbReference type="InterPro" id="IPR036116">
    <property type="entry name" value="FN3_sf"/>
</dbReference>
<dbReference type="EMBL" id="ARZX01000026">
    <property type="protein sequence ID" value="EWH11645.1"/>
    <property type="molecule type" value="Genomic_DNA"/>
</dbReference>
<name>A0ABP3B518_9FLAO</name>
<dbReference type="Gene3D" id="2.60.40.10">
    <property type="entry name" value="Immunoglobulins"/>
    <property type="match status" value="2"/>
</dbReference>
<accession>A0ABP3B518</accession>
<evidence type="ECO:0000313" key="2">
    <source>
        <dbReference type="Proteomes" id="UP000019275"/>
    </source>
</evidence>
<gene>
    <name evidence="1" type="ORF">KLA_15585</name>
</gene>
<dbReference type="Proteomes" id="UP000019275">
    <property type="component" value="Unassembled WGS sequence"/>
</dbReference>
<sequence length="235" mass="25448">MYTKYFKIYGFIIAILLTSCGGGGDDSPSEPEVFPPAEAVLSLPANDEVCLTGVSINSTQATVTFTWQTAPNADSYSVVLKNLATQQVNTFLATTETTDITLTKGEPYSWYVVSKSSTSTETAESDEWKFYLAGDGIVNYAPFMAEAISPEIGGTVSASNNKVTLSWRGTDVDNDIKDYEVFVATTSPPATSIGTTTDAFLEHTVSSGTVYYWQVVTTDQENNSSNSQIFEFKVN</sequence>
<comment type="caution">
    <text evidence="1">The sequence shown here is derived from an EMBL/GenBank/DDBJ whole genome shotgun (WGS) entry which is preliminary data.</text>
</comment>
<dbReference type="RefSeq" id="WP_034646837.1">
    <property type="nucleotide sequence ID" value="NZ_ARZX01000026.1"/>
</dbReference>
<evidence type="ECO:0000313" key="1">
    <source>
        <dbReference type="EMBL" id="EWH11645.1"/>
    </source>
</evidence>
<dbReference type="InterPro" id="IPR013783">
    <property type="entry name" value="Ig-like_fold"/>
</dbReference>
<reference evidence="1 2" key="1">
    <citation type="journal article" date="2014" name="Genome Announc.">
        <title>Draft Genome Sequence of the Carrageenan-Degrading Bacterium Cellulophaga sp. Strain KL-A, Isolated from Decaying Marine Algae.</title>
        <authorList>
            <person name="Shan D."/>
            <person name="Ying J."/>
            <person name="Li X."/>
            <person name="Gao Z."/>
            <person name="Wei G."/>
            <person name="Shao Z."/>
        </authorList>
    </citation>
    <scope>NUCLEOTIDE SEQUENCE [LARGE SCALE GENOMIC DNA]</scope>
    <source>
        <strain evidence="1 2">KL-A</strain>
    </source>
</reference>
<keyword evidence="2" id="KW-1185">Reference proteome</keyword>